<dbReference type="RefSeq" id="WP_044625564.1">
    <property type="nucleotide sequence ID" value="NZ_JTDV01000002.1"/>
</dbReference>
<evidence type="ECO:0000313" key="3">
    <source>
        <dbReference type="Proteomes" id="UP000032361"/>
    </source>
</evidence>
<dbReference type="AlphaFoldDB" id="A0A0D7W4V1"/>
<dbReference type="EMBL" id="JTDV01000002">
    <property type="protein sequence ID" value="KJD34074.1"/>
    <property type="molecule type" value="Genomic_DNA"/>
</dbReference>
<keyword evidence="3" id="KW-1185">Reference proteome</keyword>
<dbReference type="Proteomes" id="UP000032361">
    <property type="component" value="Unassembled WGS sequence"/>
</dbReference>
<organism evidence="2 3">
    <name type="scientific">Neotamlana nanhaiensis</name>
    <dbReference type="NCBI Taxonomy" id="1382798"/>
    <lineage>
        <taxon>Bacteria</taxon>
        <taxon>Pseudomonadati</taxon>
        <taxon>Bacteroidota</taxon>
        <taxon>Flavobacteriia</taxon>
        <taxon>Flavobacteriales</taxon>
        <taxon>Flavobacteriaceae</taxon>
        <taxon>Neotamlana</taxon>
    </lineage>
</organism>
<name>A0A0D7W4V1_9FLAO</name>
<evidence type="ECO:0000256" key="1">
    <source>
        <dbReference type="SAM" id="SignalP"/>
    </source>
</evidence>
<protein>
    <submittedName>
        <fullName evidence="2">Uncharacterized protein</fullName>
    </submittedName>
</protein>
<accession>A0A0D7W4V1</accession>
<dbReference type="OrthoDB" id="797657at2"/>
<dbReference type="PATRIC" id="fig|1382798.3.peg.2158"/>
<feature type="signal peptide" evidence="1">
    <location>
        <begin position="1"/>
        <end position="19"/>
    </location>
</feature>
<dbReference type="STRING" id="1382798.PK35_04915"/>
<reference evidence="2 3" key="1">
    <citation type="journal article" date="2015" name="Antonie Van Leeuwenhoek">
        <title>Tamlana nanhaiensis sp. nov., isolated from surface seawater collected from the South China Sea.</title>
        <authorList>
            <person name="Liu X."/>
            <person name="Lai Q."/>
            <person name="Du Y."/>
            <person name="Li G."/>
            <person name="Sun F."/>
            <person name="Shao Z."/>
        </authorList>
    </citation>
    <scope>NUCLEOTIDE SEQUENCE [LARGE SCALE GENOMIC DNA]</scope>
    <source>
        <strain evidence="2 3">FHC16</strain>
    </source>
</reference>
<keyword evidence="1" id="KW-0732">Signal</keyword>
<sequence>MKKVAIIAIALVFTASAFAQKRNEFKGPAYKNYKPWQHDVEPTVVYTVVEKENLTGPEYKNQKVWEKDNTEAYKVITIGTKRSKLKGPAYKNYKAWMHKEQENKDS</sequence>
<evidence type="ECO:0000313" key="2">
    <source>
        <dbReference type="EMBL" id="KJD34074.1"/>
    </source>
</evidence>
<feature type="chain" id="PRO_5002325258" evidence="1">
    <location>
        <begin position="20"/>
        <end position="106"/>
    </location>
</feature>
<proteinExistence type="predicted"/>
<gene>
    <name evidence="2" type="ORF">PK35_04915</name>
</gene>
<comment type="caution">
    <text evidence="2">The sequence shown here is derived from an EMBL/GenBank/DDBJ whole genome shotgun (WGS) entry which is preliminary data.</text>
</comment>